<keyword evidence="5 8" id="KW-0560">Oxidoreductase</keyword>
<evidence type="ECO:0000256" key="3">
    <source>
        <dbReference type="ARBA" id="ARBA00022692"/>
    </source>
</evidence>
<evidence type="ECO:0000313" key="10">
    <source>
        <dbReference type="Proteomes" id="UP000467841"/>
    </source>
</evidence>
<dbReference type="EMBL" id="CACVBM020001729">
    <property type="protein sequence ID" value="CAA7058566.1"/>
    <property type="molecule type" value="Genomic_DNA"/>
</dbReference>
<sequence length="85" mass="9688">MKYLKAVIKEVLRLRPPGPLLVPRQLSEDVKLKGYDVAAGQDFRYIPFGSGRRLCPGIELGMVFVEMTLANLVNRFNWRVEARPS</sequence>
<dbReference type="InterPro" id="IPR002401">
    <property type="entry name" value="Cyt_P450_E_grp-I"/>
</dbReference>
<dbReference type="SUPFAM" id="SSF48264">
    <property type="entry name" value="Cytochrome P450"/>
    <property type="match status" value="1"/>
</dbReference>
<dbReference type="InterPro" id="IPR036396">
    <property type="entry name" value="Cyt_P450_sf"/>
</dbReference>
<evidence type="ECO:0000256" key="5">
    <source>
        <dbReference type="ARBA" id="ARBA00023002"/>
    </source>
</evidence>
<evidence type="ECO:0000256" key="6">
    <source>
        <dbReference type="ARBA" id="ARBA00023136"/>
    </source>
</evidence>
<name>A0A6D2KVW4_9BRAS</name>
<keyword evidence="4" id="KW-1133">Transmembrane helix</keyword>
<dbReference type="PANTHER" id="PTHR47956">
    <property type="entry name" value="CYTOCHROME P450 71B11-RELATED"/>
    <property type="match status" value="1"/>
</dbReference>
<dbReference type="GO" id="GO:0020037">
    <property type="term" value="F:heme binding"/>
    <property type="evidence" value="ECO:0007669"/>
    <property type="project" value="InterPro"/>
</dbReference>
<protein>
    <recommendedName>
        <fullName evidence="11">Cytochrome P450</fullName>
    </recommendedName>
</protein>
<evidence type="ECO:0000256" key="7">
    <source>
        <dbReference type="PIRSR" id="PIRSR602401-1"/>
    </source>
</evidence>
<gene>
    <name evidence="9" type="ORF">MERR_LOCUS45802</name>
</gene>
<keyword evidence="7 8" id="KW-0349">Heme</keyword>
<dbReference type="GO" id="GO:0004497">
    <property type="term" value="F:monooxygenase activity"/>
    <property type="evidence" value="ECO:0007669"/>
    <property type="project" value="UniProtKB-KW"/>
</dbReference>
<dbReference type="Gene3D" id="1.10.630.10">
    <property type="entry name" value="Cytochrome P450"/>
    <property type="match status" value="2"/>
</dbReference>
<keyword evidence="8" id="KW-0503">Monooxygenase</keyword>
<dbReference type="PANTHER" id="PTHR47956:SF4">
    <property type="entry name" value="CYTOCHROME P450 71A21-RELATED"/>
    <property type="match status" value="1"/>
</dbReference>
<dbReference type="Pfam" id="PF00067">
    <property type="entry name" value="p450"/>
    <property type="match status" value="1"/>
</dbReference>
<comment type="subcellular location">
    <subcellularLocation>
        <location evidence="1">Membrane</location>
        <topology evidence="1">Single-pass membrane protein</topology>
    </subcellularLocation>
</comment>
<keyword evidence="7 8" id="KW-0408">Iron</keyword>
<keyword evidence="6" id="KW-0472">Membrane</keyword>
<evidence type="ECO:0000256" key="2">
    <source>
        <dbReference type="ARBA" id="ARBA00010617"/>
    </source>
</evidence>
<evidence type="ECO:0000256" key="4">
    <source>
        <dbReference type="ARBA" id="ARBA00022989"/>
    </source>
</evidence>
<evidence type="ECO:0008006" key="11">
    <source>
        <dbReference type="Google" id="ProtNLM"/>
    </source>
</evidence>
<dbReference type="InterPro" id="IPR001128">
    <property type="entry name" value="Cyt_P450"/>
</dbReference>
<dbReference type="GO" id="GO:0016020">
    <property type="term" value="C:membrane"/>
    <property type="evidence" value="ECO:0007669"/>
    <property type="project" value="UniProtKB-SubCell"/>
</dbReference>
<keyword evidence="7 8" id="KW-0479">Metal-binding</keyword>
<dbReference type="GO" id="GO:0005506">
    <property type="term" value="F:iron ion binding"/>
    <property type="evidence" value="ECO:0007669"/>
    <property type="project" value="InterPro"/>
</dbReference>
<evidence type="ECO:0000256" key="1">
    <source>
        <dbReference type="ARBA" id="ARBA00004167"/>
    </source>
</evidence>
<dbReference type="InterPro" id="IPR050193">
    <property type="entry name" value="Cytochrome_P450_71"/>
</dbReference>
<evidence type="ECO:0000313" key="9">
    <source>
        <dbReference type="EMBL" id="CAA7058566.1"/>
    </source>
</evidence>
<feature type="binding site" description="axial binding residue" evidence="7">
    <location>
        <position position="55"/>
    </location>
    <ligand>
        <name>heme</name>
        <dbReference type="ChEBI" id="CHEBI:30413"/>
    </ligand>
    <ligandPart>
        <name>Fe</name>
        <dbReference type="ChEBI" id="CHEBI:18248"/>
    </ligandPart>
</feature>
<dbReference type="PROSITE" id="PS00086">
    <property type="entry name" value="CYTOCHROME_P450"/>
    <property type="match status" value="1"/>
</dbReference>
<comment type="similarity">
    <text evidence="2 8">Belongs to the cytochrome P450 family.</text>
</comment>
<dbReference type="PRINTS" id="PR00463">
    <property type="entry name" value="EP450I"/>
</dbReference>
<reference evidence="9" key="1">
    <citation type="submission" date="2020-01" db="EMBL/GenBank/DDBJ databases">
        <authorList>
            <person name="Mishra B."/>
        </authorList>
    </citation>
    <scope>NUCLEOTIDE SEQUENCE [LARGE SCALE GENOMIC DNA]</scope>
</reference>
<organism evidence="9 10">
    <name type="scientific">Microthlaspi erraticum</name>
    <dbReference type="NCBI Taxonomy" id="1685480"/>
    <lineage>
        <taxon>Eukaryota</taxon>
        <taxon>Viridiplantae</taxon>
        <taxon>Streptophyta</taxon>
        <taxon>Embryophyta</taxon>
        <taxon>Tracheophyta</taxon>
        <taxon>Spermatophyta</taxon>
        <taxon>Magnoliopsida</taxon>
        <taxon>eudicotyledons</taxon>
        <taxon>Gunneridae</taxon>
        <taxon>Pentapetalae</taxon>
        <taxon>rosids</taxon>
        <taxon>malvids</taxon>
        <taxon>Brassicales</taxon>
        <taxon>Brassicaceae</taxon>
        <taxon>Coluteocarpeae</taxon>
        <taxon>Microthlaspi</taxon>
    </lineage>
</organism>
<evidence type="ECO:0000256" key="8">
    <source>
        <dbReference type="RuleBase" id="RU000461"/>
    </source>
</evidence>
<keyword evidence="3" id="KW-0812">Transmembrane</keyword>
<dbReference type="OrthoDB" id="6764281at2759"/>
<comment type="caution">
    <text evidence="9">The sequence shown here is derived from an EMBL/GenBank/DDBJ whole genome shotgun (WGS) entry which is preliminary data.</text>
</comment>
<comment type="cofactor">
    <cofactor evidence="7">
        <name>heme</name>
        <dbReference type="ChEBI" id="CHEBI:30413"/>
    </cofactor>
</comment>
<dbReference type="Proteomes" id="UP000467841">
    <property type="component" value="Unassembled WGS sequence"/>
</dbReference>
<dbReference type="InterPro" id="IPR017972">
    <property type="entry name" value="Cyt_P450_CS"/>
</dbReference>
<dbReference type="AlphaFoldDB" id="A0A6D2KVW4"/>
<keyword evidence="10" id="KW-1185">Reference proteome</keyword>
<dbReference type="GO" id="GO:0016705">
    <property type="term" value="F:oxidoreductase activity, acting on paired donors, with incorporation or reduction of molecular oxygen"/>
    <property type="evidence" value="ECO:0007669"/>
    <property type="project" value="InterPro"/>
</dbReference>
<proteinExistence type="inferred from homology"/>
<accession>A0A6D2KVW4</accession>